<dbReference type="KEGG" id="ela:UCREL1_8828"/>
<sequence length="406" mass="44363">MKITELYIYPIKSLQPLSVTRTRLRPEGPEHDRRFMLLRVDDGDARRYTNIQVAYFPECTLFNQEIDGDDIVVTYRGALKVEEKEEEEKAAKLRVPLNPGTDGRETVEVRLFGSAATAYRMSEGPYDSWFSTCFGYRVMLVYIGDSQRKVLAHSPNNVPANGNGDAVTTKQGWLSSLASYVTGSGAVKQEQEQEREDRDFLTFNEAAPFLVTSRASLRDVSGRLPQGEDVNMINFRPNIVVDDDNDGDDAIDSSRDGTPLQAWEEDYWAELLVGGGGGGGGRETRLALTANCARCISINIDYETGRPAEGQRGSVLKKLMRDRRVDSGNKWSPIFGRYAFLLMTPAAAVGAAAGATAGAQLGQGEGEGGDVVAAAAATVADIAVGDEVSVTRRIGDRDVWSWPKTS</sequence>
<feature type="domain" description="MOSC" evidence="1">
    <location>
        <begin position="166"/>
        <end position="391"/>
    </location>
</feature>
<accession>M7SDC2</accession>
<reference evidence="3" key="1">
    <citation type="journal article" date="2013" name="Genome Announc.">
        <title>Draft genome sequence of the grapevine dieback fungus Eutypa lata UCR-EL1.</title>
        <authorList>
            <person name="Blanco-Ulate B."/>
            <person name="Rolshausen P.E."/>
            <person name="Cantu D."/>
        </authorList>
    </citation>
    <scope>NUCLEOTIDE SEQUENCE [LARGE SCALE GENOMIC DNA]</scope>
    <source>
        <strain evidence="3">UCR-EL1</strain>
    </source>
</reference>
<dbReference type="OrthoDB" id="17255at2759"/>
<dbReference type="GO" id="GO:0030170">
    <property type="term" value="F:pyridoxal phosphate binding"/>
    <property type="evidence" value="ECO:0007669"/>
    <property type="project" value="InterPro"/>
</dbReference>
<dbReference type="InterPro" id="IPR005303">
    <property type="entry name" value="MOCOS_middle"/>
</dbReference>
<organism evidence="2 3">
    <name type="scientific">Eutypa lata (strain UCR-EL1)</name>
    <name type="common">Grapevine dieback disease fungus</name>
    <name type="synonym">Eutypa armeniacae</name>
    <dbReference type="NCBI Taxonomy" id="1287681"/>
    <lineage>
        <taxon>Eukaryota</taxon>
        <taxon>Fungi</taxon>
        <taxon>Dikarya</taxon>
        <taxon>Ascomycota</taxon>
        <taxon>Pezizomycotina</taxon>
        <taxon>Sordariomycetes</taxon>
        <taxon>Xylariomycetidae</taxon>
        <taxon>Xylariales</taxon>
        <taxon>Diatrypaceae</taxon>
        <taxon>Eutypa</taxon>
    </lineage>
</organism>
<dbReference type="GO" id="GO:0003824">
    <property type="term" value="F:catalytic activity"/>
    <property type="evidence" value="ECO:0007669"/>
    <property type="project" value="InterPro"/>
</dbReference>
<evidence type="ECO:0000313" key="3">
    <source>
        <dbReference type="Proteomes" id="UP000012174"/>
    </source>
</evidence>
<gene>
    <name evidence="2" type="ORF">UCREL1_8828</name>
</gene>
<dbReference type="PROSITE" id="PS51340">
    <property type="entry name" value="MOSC"/>
    <property type="match status" value="1"/>
</dbReference>
<dbReference type="Pfam" id="PF03476">
    <property type="entry name" value="MOSC_N"/>
    <property type="match status" value="1"/>
</dbReference>
<name>M7SDC2_EUTLA</name>
<keyword evidence="3" id="KW-1185">Reference proteome</keyword>
<dbReference type="EMBL" id="KB707112">
    <property type="protein sequence ID" value="EMR64214.1"/>
    <property type="molecule type" value="Genomic_DNA"/>
</dbReference>
<proteinExistence type="predicted"/>
<evidence type="ECO:0000259" key="1">
    <source>
        <dbReference type="PROSITE" id="PS51340"/>
    </source>
</evidence>
<dbReference type="GO" id="GO:0030151">
    <property type="term" value="F:molybdenum ion binding"/>
    <property type="evidence" value="ECO:0007669"/>
    <property type="project" value="InterPro"/>
</dbReference>
<protein>
    <submittedName>
        <fullName evidence="2">Putative mosc domain containing protein</fullName>
    </submittedName>
</protein>
<dbReference type="STRING" id="1287681.M7SDC2"/>
<dbReference type="InterPro" id="IPR005302">
    <property type="entry name" value="MoCF_Sase_C"/>
</dbReference>
<dbReference type="eggNOG" id="KOG2362">
    <property type="taxonomic scope" value="Eukaryota"/>
</dbReference>
<dbReference type="Proteomes" id="UP000012174">
    <property type="component" value="Unassembled WGS sequence"/>
</dbReference>
<dbReference type="Pfam" id="PF03473">
    <property type="entry name" value="MOSC"/>
    <property type="match status" value="1"/>
</dbReference>
<dbReference type="OMA" id="PHFPEMA"/>
<dbReference type="SUPFAM" id="SSF141673">
    <property type="entry name" value="MOSC N-terminal domain-like"/>
    <property type="match status" value="1"/>
</dbReference>
<dbReference type="HOGENOM" id="CLU_028286_3_0_1"/>
<evidence type="ECO:0000313" key="2">
    <source>
        <dbReference type="EMBL" id="EMR64214.1"/>
    </source>
</evidence>
<dbReference type="AlphaFoldDB" id="M7SDC2"/>